<comment type="similarity">
    <text evidence="2">Belongs to the YkuD family.</text>
</comment>
<evidence type="ECO:0000313" key="11">
    <source>
        <dbReference type="EMBL" id="ARI77126.1"/>
    </source>
</evidence>
<dbReference type="PROSITE" id="PS52029">
    <property type="entry name" value="LD_TPASE"/>
    <property type="match status" value="1"/>
</dbReference>
<dbReference type="OrthoDB" id="9787225at2"/>
<dbReference type="Pfam" id="PF03734">
    <property type="entry name" value="YkuD"/>
    <property type="match status" value="1"/>
</dbReference>
<evidence type="ECO:0000259" key="10">
    <source>
        <dbReference type="PROSITE" id="PS52029"/>
    </source>
</evidence>
<dbReference type="GO" id="GO:0071555">
    <property type="term" value="P:cell wall organization"/>
    <property type="evidence" value="ECO:0007669"/>
    <property type="project" value="UniProtKB-UniRule"/>
</dbReference>
<sequence>MKILTLLFLIVGSFVTPHVTGEPVILVNKTTHEVVLMKRGKMVFHAQAAVGKTRELTPEGQFRIKVKAKDPYYRKKNIPGGDPENPLGSRWIGFDARGTDGRIYGIHGTNQPNSIGKSVSAGCIRLKNHDVEKLFDLVPSGSDVLIVSSNQTIDELYEQWEKEKLEDVFSPAT</sequence>
<evidence type="ECO:0000256" key="1">
    <source>
        <dbReference type="ARBA" id="ARBA00004752"/>
    </source>
</evidence>
<dbReference type="FunFam" id="2.40.440.10:FF:000003">
    <property type="entry name" value="L,D-transpeptidase YciB"/>
    <property type="match status" value="1"/>
</dbReference>
<comment type="pathway">
    <text evidence="1 9">Cell wall biogenesis; peptidoglycan biosynthesis.</text>
</comment>
<feature type="active site" description="Proton donor/acceptor" evidence="9">
    <location>
        <position position="107"/>
    </location>
</feature>
<dbReference type="CDD" id="cd16913">
    <property type="entry name" value="YkuD_like"/>
    <property type="match status" value="1"/>
</dbReference>
<dbReference type="PANTHER" id="PTHR30582:SF4">
    <property type="entry name" value="L,D-TRANSPEPTIDASE YQJB-RELATED"/>
    <property type="match status" value="1"/>
</dbReference>
<gene>
    <name evidence="11" type="ORF">HM131_09870</name>
</gene>
<dbReference type="GO" id="GO:0008360">
    <property type="term" value="P:regulation of cell shape"/>
    <property type="evidence" value="ECO:0007669"/>
    <property type="project" value="UniProtKB-UniRule"/>
</dbReference>
<dbReference type="STRING" id="402384.HM131_09870"/>
<keyword evidence="5 9" id="KW-0133">Cell shape</keyword>
<dbReference type="InterPro" id="IPR050979">
    <property type="entry name" value="LD-transpeptidase"/>
</dbReference>
<keyword evidence="6 9" id="KW-0573">Peptidoglycan synthesis</keyword>
<keyword evidence="4" id="KW-0378">Hydrolase</keyword>
<dbReference type="RefSeq" id="WP_085029598.1">
    <property type="nucleotide sequence ID" value="NZ_CP020772.1"/>
</dbReference>
<accession>A0A1W5ZUX9</accession>
<dbReference type="PANTHER" id="PTHR30582">
    <property type="entry name" value="L,D-TRANSPEPTIDASE"/>
    <property type="match status" value="1"/>
</dbReference>
<keyword evidence="12" id="KW-1185">Reference proteome</keyword>
<comment type="pathway">
    <text evidence="8">Glycan biosynthesis.</text>
</comment>
<dbReference type="Proteomes" id="UP000192527">
    <property type="component" value="Chromosome"/>
</dbReference>
<evidence type="ECO:0000256" key="4">
    <source>
        <dbReference type="ARBA" id="ARBA00022801"/>
    </source>
</evidence>
<evidence type="ECO:0000256" key="9">
    <source>
        <dbReference type="PROSITE-ProRule" id="PRU01373"/>
    </source>
</evidence>
<dbReference type="SUPFAM" id="SSF141523">
    <property type="entry name" value="L,D-transpeptidase catalytic domain-like"/>
    <property type="match status" value="1"/>
</dbReference>
<dbReference type="Gene3D" id="2.40.440.10">
    <property type="entry name" value="L,D-transpeptidase catalytic domain-like"/>
    <property type="match status" value="1"/>
</dbReference>
<dbReference type="GO" id="GO:0005576">
    <property type="term" value="C:extracellular region"/>
    <property type="evidence" value="ECO:0007669"/>
    <property type="project" value="TreeGrafter"/>
</dbReference>
<dbReference type="InterPro" id="IPR038063">
    <property type="entry name" value="Transpep_catalytic_dom"/>
</dbReference>
<dbReference type="EMBL" id="CP020772">
    <property type="protein sequence ID" value="ARI77126.1"/>
    <property type="molecule type" value="Genomic_DNA"/>
</dbReference>
<evidence type="ECO:0000256" key="5">
    <source>
        <dbReference type="ARBA" id="ARBA00022960"/>
    </source>
</evidence>
<protein>
    <submittedName>
        <fullName evidence="11">L,D-transpeptidase</fullName>
    </submittedName>
</protein>
<dbReference type="GO" id="GO:0018104">
    <property type="term" value="P:peptidoglycan-protein cross-linking"/>
    <property type="evidence" value="ECO:0007669"/>
    <property type="project" value="TreeGrafter"/>
</dbReference>
<feature type="active site" description="Nucleophile" evidence="9">
    <location>
        <position position="123"/>
    </location>
</feature>
<evidence type="ECO:0000256" key="6">
    <source>
        <dbReference type="ARBA" id="ARBA00022984"/>
    </source>
</evidence>
<dbReference type="KEGG" id="hmn:HM131_09870"/>
<keyword evidence="7 9" id="KW-0961">Cell wall biogenesis/degradation</keyword>
<keyword evidence="3" id="KW-0808">Transferase</keyword>
<proteinExistence type="inferred from homology"/>
<evidence type="ECO:0000256" key="7">
    <source>
        <dbReference type="ARBA" id="ARBA00023316"/>
    </source>
</evidence>
<name>A0A1W5ZUX9_9BACI</name>
<dbReference type="GO" id="GO:0016740">
    <property type="term" value="F:transferase activity"/>
    <property type="evidence" value="ECO:0007669"/>
    <property type="project" value="UniProtKB-KW"/>
</dbReference>
<reference evidence="11 12" key="1">
    <citation type="submission" date="2017-04" db="EMBL/GenBank/DDBJ databases">
        <title>The whole genome sequencing and assembly of Halobacillus mangrovi strain.</title>
        <authorList>
            <person name="Lee S.-J."/>
            <person name="Park M.-K."/>
            <person name="Kim J.-Y."/>
            <person name="Lee Y.-J."/>
            <person name="Yi H."/>
            <person name="Bahn Y.-S."/>
            <person name="Kim J.F."/>
            <person name="Lee D.-W."/>
        </authorList>
    </citation>
    <scope>NUCLEOTIDE SEQUENCE [LARGE SCALE GENOMIC DNA]</scope>
    <source>
        <strain evidence="11 12">KTB 131</strain>
    </source>
</reference>
<dbReference type="UniPathway" id="UPA00219"/>
<organism evidence="11 12">
    <name type="scientific">Halobacillus mangrovi</name>
    <dbReference type="NCBI Taxonomy" id="402384"/>
    <lineage>
        <taxon>Bacteria</taxon>
        <taxon>Bacillati</taxon>
        <taxon>Bacillota</taxon>
        <taxon>Bacilli</taxon>
        <taxon>Bacillales</taxon>
        <taxon>Bacillaceae</taxon>
        <taxon>Halobacillus</taxon>
    </lineage>
</organism>
<dbReference type="InterPro" id="IPR005490">
    <property type="entry name" value="LD_TPept_cat_dom"/>
</dbReference>
<evidence type="ECO:0000256" key="8">
    <source>
        <dbReference type="ARBA" id="ARBA00060592"/>
    </source>
</evidence>
<dbReference type="GO" id="GO:0071972">
    <property type="term" value="F:peptidoglycan L,D-transpeptidase activity"/>
    <property type="evidence" value="ECO:0007669"/>
    <property type="project" value="TreeGrafter"/>
</dbReference>
<evidence type="ECO:0000256" key="2">
    <source>
        <dbReference type="ARBA" id="ARBA00005992"/>
    </source>
</evidence>
<evidence type="ECO:0000313" key="12">
    <source>
        <dbReference type="Proteomes" id="UP000192527"/>
    </source>
</evidence>
<feature type="domain" description="L,D-TPase catalytic" evidence="10">
    <location>
        <begin position="23"/>
        <end position="147"/>
    </location>
</feature>
<dbReference type="AlphaFoldDB" id="A0A1W5ZUX9"/>
<evidence type="ECO:0000256" key="3">
    <source>
        <dbReference type="ARBA" id="ARBA00022679"/>
    </source>
</evidence>